<dbReference type="EMBL" id="JAHGAW010000001">
    <property type="protein sequence ID" value="MBT2185468.1"/>
    <property type="molecule type" value="Genomic_DNA"/>
</dbReference>
<dbReference type="AlphaFoldDB" id="A0A9X1AJR5"/>
<reference evidence="2" key="1">
    <citation type="submission" date="2021-05" db="EMBL/GenBank/DDBJ databases">
        <title>Genome of Sphingobium sp. strain.</title>
        <authorList>
            <person name="Fan R."/>
        </authorList>
    </citation>
    <scope>NUCLEOTIDE SEQUENCE</scope>
    <source>
        <strain evidence="2">H33</strain>
    </source>
</reference>
<name>A0A9X1AJR5_9SPHN</name>
<protein>
    <submittedName>
        <fullName evidence="2">ArsR family transcriptional regulator</fullName>
    </submittedName>
</protein>
<comment type="caution">
    <text evidence="2">The sequence shown here is derived from an EMBL/GenBank/DDBJ whole genome shotgun (WGS) entry which is preliminary data.</text>
</comment>
<evidence type="ECO:0000313" key="2">
    <source>
        <dbReference type="EMBL" id="MBT2185468.1"/>
    </source>
</evidence>
<dbReference type="InterPro" id="IPR036388">
    <property type="entry name" value="WH-like_DNA-bd_sf"/>
</dbReference>
<accession>A0A9X1AJR5</accession>
<dbReference type="Pfam" id="PF12840">
    <property type="entry name" value="HTH_20"/>
    <property type="match status" value="1"/>
</dbReference>
<dbReference type="GO" id="GO:0003700">
    <property type="term" value="F:DNA-binding transcription factor activity"/>
    <property type="evidence" value="ECO:0007669"/>
    <property type="project" value="InterPro"/>
</dbReference>
<dbReference type="SMART" id="SM00418">
    <property type="entry name" value="HTH_ARSR"/>
    <property type="match status" value="1"/>
</dbReference>
<proteinExistence type="predicted"/>
<dbReference type="RefSeq" id="WP_214621220.1">
    <property type="nucleotide sequence ID" value="NZ_JAHGAW010000001.1"/>
</dbReference>
<dbReference type="PROSITE" id="PS50987">
    <property type="entry name" value="HTH_ARSR_2"/>
    <property type="match status" value="1"/>
</dbReference>
<dbReference type="PRINTS" id="PR00778">
    <property type="entry name" value="HTHARSR"/>
</dbReference>
<dbReference type="NCBIfam" id="NF033788">
    <property type="entry name" value="HTH_metalloreg"/>
    <property type="match status" value="1"/>
</dbReference>
<feature type="domain" description="HTH arsR-type" evidence="1">
    <location>
        <begin position="1"/>
        <end position="91"/>
    </location>
</feature>
<keyword evidence="3" id="KW-1185">Reference proteome</keyword>
<evidence type="ECO:0000313" key="3">
    <source>
        <dbReference type="Proteomes" id="UP001138757"/>
    </source>
</evidence>
<dbReference type="InterPro" id="IPR001845">
    <property type="entry name" value="HTH_ArsR_DNA-bd_dom"/>
</dbReference>
<evidence type="ECO:0000259" key="1">
    <source>
        <dbReference type="PROSITE" id="PS50987"/>
    </source>
</evidence>
<organism evidence="2 3">
    <name type="scientific">Sphingobium nicotianae</name>
    <dbReference type="NCBI Taxonomy" id="2782607"/>
    <lineage>
        <taxon>Bacteria</taxon>
        <taxon>Pseudomonadati</taxon>
        <taxon>Pseudomonadota</taxon>
        <taxon>Alphaproteobacteria</taxon>
        <taxon>Sphingomonadales</taxon>
        <taxon>Sphingomonadaceae</taxon>
        <taxon>Sphingobium</taxon>
    </lineage>
</organism>
<dbReference type="Proteomes" id="UP001138757">
    <property type="component" value="Unassembled WGS sequence"/>
</dbReference>
<dbReference type="CDD" id="cd00090">
    <property type="entry name" value="HTH_ARSR"/>
    <property type="match status" value="1"/>
</dbReference>
<sequence length="107" mass="11483">MTPATAALFDALGDPTRRAIVSRIARGPVSVSALATPLGISLTAVGQHLRLLEKAGLVLSEKQGRTRSCALRPEGLRAVEQWAQACRKEWEARLDRLGDLLDALPDA</sequence>
<dbReference type="SUPFAM" id="SSF46785">
    <property type="entry name" value="Winged helix' DNA-binding domain"/>
    <property type="match status" value="1"/>
</dbReference>
<gene>
    <name evidence="2" type="ORF">KK488_00725</name>
</gene>
<dbReference type="InterPro" id="IPR011991">
    <property type="entry name" value="ArsR-like_HTH"/>
</dbReference>
<dbReference type="PANTHER" id="PTHR38600">
    <property type="entry name" value="TRANSCRIPTIONAL REGULATORY PROTEIN"/>
    <property type="match status" value="1"/>
</dbReference>
<dbReference type="InterPro" id="IPR036390">
    <property type="entry name" value="WH_DNA-bd_sf"/>
</dbReference>
<dbReference type="Gene3D" id="1.10.10.10">
    <property type="entry name" value="Winged helix-like DNA-binding domain superfamily/Winged helix DNA-binding domain"/>
    <property type="match status" value="1"/>
</dbReference>
<dbReference type="PANTHER" id="PTHR38600:SF2">
    <property type="entry name" value="SLL0088 PROTEIN"/>
    <property type="match status" value="1"/>
</dbReference>